<protein>
    <submittedName>
        <fullName evidence="3">Uncharacterized protein</fullName>
    </submittedName>
</protein>
<keyword evidence="1" id="KW-1133">Transmembrane helix</keyword>
<dbReference type="AlphaFoldDB" id="A0A1H0D1F4"/>
<dbReference type="Proteomes" id="UP000748067">
    <property type="component" value="Unassembled WGS sequence"/>
</dbReference>
<evidence type="ECO:0000313" key="2">
    <source>
        <dbReference type="EMBL" id="KAF2406283.1"/>
    </source>
</evidence>
<keyword evidence="1" id="KW-0812">Transmembrane</keyword>
<sequence>MRALFNAGLCVYKSALQGHRNIIVLVILALAIVVAGFCLWVIRFIATPTARTLLRVFVGLCLAAALAYVVLARGFPIAVLLS</sequence>
<dbReference type="EMBL" id="JXDI01000004">
    <property type="protein sequence ID" value="KAF2406283.1"/>
    <property type="molecule type" value="Genomic_DNA"/>
</dbReference>
<keyword evidence="5" id="KW-1185">Reference proteome</keyword>
<evidence type="ECO:0000256" key="1">
    <source>
        <dbReference type="SAM" id="Phobius"/>
    </source>
</evidence>
<gene>
    <name evidence="2" type="ORF">PSAN_55080</name>
    <name evidence="3" type="ORF">SAMN04490179_5194</name>
</gene>
<evidence type="ECO:0000313" key="5">
    <source>
        <dbReference type="Proteomes" id="UP000748067"/>
    </source>
</evidence>
<organism evidence="3 4">
    <name type="scientific">Pseudomonas antarctica</name>
    <dbReference type="NCBI Taxonomy" id="219572"/>
    <lineage>
        <taxon>Bacteria</taxon>
        <taxon>Pseudomonadati</taxon>
        <taxon>Pseudomonadota</taxon>
        <taxon>Gammaproteobacteria</taxon>
        <taxon>Pseudomonadales</taxon>
        <taxon>Pseudomonadaceae</taxon>
        <taxon>Pseudomonas</taxon>
    </lineage>
</organism>
<proteinExistence type="predicted"/>
<dbReference type="EMBL" id="LT629704">
    <property type="protein sequence ID" value="SDN64017.1"/>
    <property type="molecule type" value="Genomic_DNA"/>
</dbReference>
<keyword evidence="1" id="KW-0472">Membrane</keyword>
<name>A0A1H0D1F4_9PSED</name>
<reference evidence="2 5" key="1">
    <citation type="submission" date="2015-01" db="EMBL/GenBank/DDBJ databases">
        <title>Genome Sequence of Pseudomonas antarctica CMS 35.</title>
        <authorList>
            <person name="Voget S."/>
            <person name="Chow J."/>
            <person name="Daniel R."/>
            <person name="Streit W."/>
        </authorList>
    </citation>
    <scope>NUCLEOTIDE SEQUENCE [LARGE SCALE GENOMIC DNA]</scope>
    <source>
        <strain evidence="2 5">CMS 35</strain>
    </source>
</reference>
<feature type="transmembrane region" description="Helical" evidence="1">
    <location>
        <begin position="54"/>
        <end position="81"/>
    </location>
</feature>
<evidence type="ECO:0000313" key="4">
    <source>
        <dbReference type="Proteomes" id="UP000182470"/>
    </source>
</evidence>
<dbReference type="Proteomes" id="UP000182470">
    <property type="component" value="Chromosome I"/>
</dbReference>
<dbReference type="RefSeq" id="WP_407021925.1">
    <property type="nucleotide sequence ID" value="NZ_JBJGXR010000059.1"/>
</dbReference>
<evidence type="ECO:0000313" key="3">
    <source>
        <dbReference type="EMBL" id="SDN64017.1"/>
    </source>
</evidence>
<accession>A0A1H0D1F4</accession>
<reference evidence="3 4" key="2">
    <citation type="submission" date="2016-10" db="EMBL/GenBank/DDBJ databases">
        <authorList>
            <person name="de Groot N.N."/>
        </authorList>
    </citation>
    <scope>NUCLEOTIDE SEQUENCE [LARGE SCALE GENOMIC DNA]</scope>
    <source>
        <strain evidence="3 4">BS2772</strain>
    </source>
</reference>
<feature type="transmembrane region" description="Helical" evidence="1">
    <location>
        <begin position="22"/>
        <end position="42"/>
    </location>
</feature>